<evidence type="ECO:0008006" key="4">
    <source>
        <dbReference type="Google" id="ProtNLM"/>
    </source>
</evidence>
<protein>
    <recommendedName>
        <fullName evidence="4">Helix-turn-helix domain-containing protein</fullName>
    </recommendedName>
</protein>
<feature type="region of interest" description="Disordered" evidence="1">
    <location>
        <begin position="108"/>
        <end position="165"/>
    </location>
</feature>
<proteinExistence type="predicted"/>
<reference evidence="2 3" key="1">
    <citation type="submission" date="2021-03" db="EMBL/GenBank/DDBJ databases">
        <title>Sequencing the genomes of 1000 actinobacteria strains.</title>
        <authorList>
            <person name="Klenk H.-P."/>
        </authorList>
    </citation>
    <scope>NUCLEOTIDE SEQUENCE [LARGE SCALE GENOMIC DNA]</scope>
    <source>
        <strain evidence="2 3">DSM 41480</strain>
    </source>
</reference>
<name>A0ABS4Y7J9_9ACTN</name>
<evidence type="ECO:0000256" key="1">
    <source>
        <dbReference type="SAM" id="MobiDB-lite"/>
    </source>
</evidence>
<comment type="caution">
    <text evidence="2">The sequence shown here is derived from an EMBL/GenBank/DDBJ whole genome shotgun (WGS) entry which is preliminary data.</text>
</comment>
<dbReference type="EMBL" id="JAGIOH010000001">
    <property type="protein sequence ID" value="MBP2404691.1"/>
    <property type="molecule type" value="Genomic_DNA"/>
</dbReference>
<dbReference type="RefSeq" id="WP_209516368.1">
    <property type="nucleotide sequence ID" value="NZ_JAGIOH010000001.1"/>
</dbReference>
<gene>
    <name evidence="2" type="ORF">JO379_004160</name>
</gene>
<evidence type="ECO:0000313" key="2">
    <source>
        <dbReference type="EMBL" id="MBP2404691.1"/>
    </source>
</evidence>
<accession>A0ABS4Y7J9</accession>
<keyword evidence="3" id="KW-1185">Reference proteome</keyword>
<dbReference type="Proteomes" id="UP001519291">
    <property type="component" value="Unassembled WGS sequence"/>
</dbReference>
<evidence type="ECO:0000313" key="3">
    <source>
        <dbReference type="Proteomes" id="UP001519291"/>
    </source>
</evidence>
<dbReference type="GeneID" id="91571033"/>
<organism evidence="2 3">
    <name type="scientific">Streptomyces syringium</name>
    <dbReference type="NCBI Taxonomy" id="76729"/>
    <lineage>
        <taxon>Bacteria</taxon>
        <taxon>Bacillati</taxon>
        <taxon>Actinomycetota</taxon>
        <taxon>Actinomycetes</taxon>
        <taxon>Kitasatosporales</taxon>
        <taxon>Streptomycetaceae</taxon>
        <taxon>Streptomyces</taxon>
    </lineage>
</organism>
<sequence length="323" mass="35107">MLRHVIAPTRFFTQVSNEIIRHPRLSAEAVRLLTWQISFPDSVDEPLGATADRAEIKKTAFTRAKAELVAEGYLHEWSEQVEKGRWVTIQLISNVPLTAEQATAVRNPGVSPTVAEPTVDEPAVDAPTAAEPTVGEPTVGEPTPRSVGRYQEKTTGANTPHPPHPLAERGAQALAAVSRGERKLRLAPRDIAQLAPLAAEWLLRGATLRELREALTSGLPDRINSPAGLTRDRLVRKMPDPPSFADQRAVEPVEPTTPRVAGMRECRGDHMHPYLFRPVDGETLCRDCRQEQAAEAQNDASGAIGAALRGGSLVRAALRGGQR</sequence>